<gene>
    <name evidence="1" type="ORF">ENU66_03595</name>
</gene>
<protein>
    <submittedName>
        <fullName evidence="1">DUF192 domain-containing protein</fullName>
    </submittedName>
</protein>
<accession>A0A7V4E492</accession>
<dbReference type="EMBL" id="DTDJ01000027">
    <property type="protein sequence ID" value="HGL17398.1"/>
    <property type="molecule type" value="Genomic_DNA"/>
</dbReference>
<evidence type="ECO:0000313" key="1">
    <source>
        <dbReference type="EMBL" id="HGL17398.1"/>
    </source>
</evidence>
<organism evidence="1">
    <name type="scientific">candidate division WOR-3 bacterium</name>
    <dbReference type="NCBI Taxonomy" id="2052148"/>
    <lineage>
        <taxon>Bacteria</taxon>
        <taxon>Bacteria division WOR-3</taxon>
    </lineage>
</organism>
<reference evidence="1" key="1">
    <citation type="journal article" date="2020" name="mSystems">
        <title>Genome- and Community-Level Interaction Insights into Carbon Utilization and Element Cycling Functions of Hydrothermarchaeota in Hydrothermal Sediment.</title>
        <authorList>
            <person name="Zhou Z."/>
            <person name="Liu Y."/>
            <person name="Xu W."/>
            <person name="Pan J."/>
            <person name="Luo Z.H."/>
            <person name="Li M."/>
        </authorList>
    </citation>
    <scope>NUCLEOTIDE SEQUENCE [LARGE SCALE GENOMIC DNA]</scope>
    <source>
        <strain evidence="1">SpSt-69</strain>
    </source>
</reference>
<dbReference type="Gene3D" id="2.60.120.1140">
    <property type="entry name" value="Protein of unknown function DUF192"/>
    <property type="match status" value="1"/>
</dbReference>
<comment type="caution">
    <text evidence="1">The sequence shown here is derived from an EMBL/GenBank/DDBJ whole genome shotgun (WGS) entry which is preliminary data.</text>
</comment>
<name>A0A7V4E492_UNCW3</name>
<dbReference type="InterPro" id="IPR038695">
    <property type="entry name" value="Saro_0823-like_sf"/>
</dbReference>
<dbReference type="PANTHER" id="PTHR37953">
    <property type="entry name" value="UPF0127 PROTEIN MJ1496"/>
    <property type="match status" value="1"/>
</dbReference>
<proteinExistence type="predicted"/>
<dbReference type="InterPro" id="IPR003795">
    <property type="entry name" value="DUF192"/>
</dbReference>
<dbReference type="PANTHER" id="PTHR37953:SF1">
    <property type="entry name" value="UPF0127 PROTEIN MJ1496"/>
    <property type="match status" value="1"/>
</dbReference>
<dbReference type="Pfam" id="PF02643">
    <property type="entry name" value="DUF192"/>
    <property type="match status" value="1"/>
</dbReference>
<sequence>MKKFSLAVLILLVFCARKTKESKGYKVIYLKDKPLYVELATIPEEWERGLMGRDFLPDSCGMLFIFPYSDVRSFWMKNTTVPLSLAYIDSTFVIREIYDLRPLDETPVFSKARIQYAIEVNQGWFEKNGIKVGDTVTIPFLK</sequence>
<dbReference type="AlphaFoldDB" id="A0A7V4E492"/>